<protein>
    <submittedName>
        <fullName evidence="1">Uncharacterized protein</fullName>
    </submittedName>
</protein>
<dbReference type="RefSeq" id="WP_281390090.1">
    <property type="nucleotide sequence ID" value="NZ_JACCFS010000001.1"/>
</dbReference>
<keyword evidence="2" id="KW-1185">Reference proteome</keyword>
<dbReference type="AlphaFoldDB" id="A0A7Z0EJ04"/>
<reference evidence="1 2" key="1">
    <citation type="submission" date="2020-07" db="EMBL/GenBank/DDBJ databases">
        <title>Sequencing the genomes of 1000 actinobacteria strains.</title>
        <authorList>
            <person name="Klenk H.-P."/>
        </authorList>
    </citation>
    <scope>NUCLEOTIDE SEQUENCE [LARGE SCALE GENOMIC DNA]</scope>
    <source>
        <strain evidence="1 2">DSM 44442</strain>
    </source>
</reference>
<evidence type="ECO:0000313" key="1">
    <source>
        <dbReference type="EMBL" id="NYJ32891.1"/>
    </source>
</evidence>
<gene>
    <name evidence="1" type="ORF">HNR10_000772</name>
</gene>
<dbReference type="Proteomes" id="UP000572051">
    <property type="component" value="Unassembled WGS sequence"/>
</dbReference>
<comment type="caution">
    <text evidence="1">The sequence shown here is derived from an EMBL/GenBank/DDBJ whole genome shotgun (WGS) entry which is preliminary data.</text>
</comment>
<evidence type="ECO:0000313" key="2">
    <source>
        <dbReference type="Proteomes" id="UP000572051"/>
    </source>
</evidence>
<organism evidence="1 2">
    <name type="scientific">Nocardiopsis aegyptia</name>
    <dbReference type="NCBI Taxonomy" id="220378"/>
    <lineage>
        <taxon>Bacteria</taxon>
        <taxon>Bacillati</taxon>
        <taxon>Actinomycetota</taxon>
        <taxon>Actinomycetes</taxon>
        <taxon>Streptosporangiales</taxon>
        <taxon>Nocardiopsidaceae</taxon>
        <taxon>Nocardiopsis</taxon>
    </lineage>
</organism>
<proteinExistence type="predicted"/>
<dbReference type="EMBL" id="JACCFS010000001">
    <property type="protein sequence ID" value="NYJ32891.1"/>
    <property type="molecule type" value="Genomic_DNA"/>
</dbReference>
<name>A0A7Z0EJ04_9ACTN</name>
<sequence length="41" mass="4146">MGSAVAPAFAVLGVVRLVLSTGAVLDPRAARRVAREPRTGG</sequence>
<accession>A0A7Z0EJ04</accession>